<dbReference type="AlphaFoldDB" id="A0A495IDL6"/>
<reference evidence="1 2" key="1">
    <citation type="submission" date="2018-10" db="EMBL/GenBank/DDBJ databases">
        <title>Sequencing the genomes of 1000 actinobacteria strains.</title>
        <authorList>
            <person name="Klenk H.-P."/>
        </authorList>
    </citation>
    <scope>NUCLEOTIDE SEQUENCE [LARGE SCALE GENOMIC DNA]</scope>
    <source>
        <strain evidence="1 2">DSM 17894</strain>
    </source>
</reference>
<keyword evidence="2" id="KW-1185">Reference proteome</keyword>
<dbReference type="Proteomes" id="UP000280008">
    <property type="component" value="Unassembled WGS sequence"/>
</dbReference>
<proteinExistence type="predicted"/>
<accession>A0A495IDL6</accession>
<evidence type="ECO:0000313" key="1">
    <source>
        <dbReference type="EMBL" id="RKR74097.1"/>
    </source>
</evidence>
<gene>
    <name evidence="1" type="ORF">C8E83_1203</name>
</gene>
<name>A0A495IDL6_9MICO</name>
<comment type="caution">
    <text evidence="1">The sequence shown here is derived from an EMBL/GenBank/DDBJ whole genome shotgun (WGS) entry which is preliminary data.</text>
</comment>
<organism evidence="1 2">
    <name type="scientific">Frondihabitans australicus</name>
    <dbReference type="NCBI Taxonomy" id="386892"/>
    <lineage>
        <taxon>Bacteria</taxon>
        <taxon>Bacillati</taxon>
        <taxon>Actinomycetota</taxon>
        <taxon>Actinomycetes</taxon>
        <taxon>Micrococcales</taxon>
        <taxon>Microbacteriaceae</taxon>
        <taxon>Frondihabitans</taxon>
    </lineage>
</organism>
<dbReference type="EMBL" id="RBKS01000001">
    <property type="protein sequence ID" value="RKR74097.1"/>
    <property type="molecule type" value="Genomic_DNA"/>
</dbReference>
<evidence type="ECO:0000313" key="2">
    <source>
        <dbReference type="Proteomes" id="UP000280008"/>
    </source>
</evidence>
<protein>
    <submittedName>
        <fullName evidence="1">Uncharacterized protein</fullName>
    </submittedName>
</protein>
<sequence>MEQIRMAAFGAALGLAATAWFVTHNLVARAILEPWKNGRRLDLTLATHSSRHHGTAH</sequence>